<evidence type="ECO:0000313" key="2">
    <source>
        <dbReference type="Proteomes" id="UP000029723"/>
    </source>
</evidence>
<proteinExistence type="predicted"/>
<comment type="caution">
    <text evidence="1">The sequence shown here is derived from an EMBL/GenBank/DDBJ whole genome shotgun (WGS) entry which is preliminary data.</text>
</comment>
<dbReference type="InterPro" id="IPR008792">
    <property type="entry name" value="PQQD"/>
</dbReference>
<dbReference type="Gene3D" id="1.10.10.1150">
    <property type="entry name" value="Coenzyme PQQ synthesis protein D (PqqD)"/>
    <property type="match status" value="1"/>
</dbReference>
<accession>A0A098YVW0</accession>
<evidence type="ECO:0000313" key="1">
    <source>
        <dbReference type="EMBL" id="KGI22693.1"/>
    </source>
</evidence>
<dbReference type="EMBL" id="JRPQ01000059">
    <property type="protein sequence ID" value="KGI22693.1"/>
    <property type="molecule type" value="Genomic_DNA"/>
</dbReference>
<dbReference type="AlphaFoldDB" id="A0A098YVW0"/>
<sequence>MRTKPGFQLRNICGEQILTAEGKENIDFTHIVGMNDSAAYLWEKIQNREFTIDDLVDLLMEEYNVDASSARKDVEVLIQRWTEAGICE</sequence>
<dbReference type="InterPro" id="IPR041881">
    <property type="entry name" value="PqqD_sf"/>
</dbReference>
<protein>
    <recommendedName>
        <fullName evidence="3">PqqD family protein</fullName>
    </recommendedName>
</protein>
<name>A0A098YVW0_9BACT</name>
<organism evidence="1 2">
    <name type="scientific">Hoylesella timonensis S9-PR14</name>
    <dbReference type="NCBI Taxonomy" id="1401062"/>
    <lineage>
        <taxon>Bacteria</taxon>
        <taxon>Pseudomonadati</taxon>
        <taxon>Bacteroidota</taxon>
        <taxon>Bacteroidia</taxon>
        <taxon>Bacteroidales</taxon>
        <taxon>Prevotellaceae</taxon>
        <taxon>Hoylesella</taxon>
    </lineage>
</organism>
<reference evidence="1 2" key="1">
    <citation type="submission" date="2014-07" db="EMBL/GenBank/DDBJ databases">
        <authorList>
            <person name="McCorrison J."/>
            <person name="Sanka R."/>
            <person name="Torralba M."/>
            <person name="Gillis M."/>
            <person name="Haft D.H."/>
            <person name="Methe B."/>
            <person name="Sutton G."/>
            <person name="Nelson K.E."/>
        </authorList>
    </citation>
    <scope>NUCLEOTIDE SEQUENCE [LARGE SCALE GENOMIC DNA]</scope>
    <source>
        <strain evidence="1 2">S9-PR14</strain>
    </source>
</reference>
<evidence type="ECO:0008006" key="3">
    <source>
        <dbReference type="Google" id="ProtNLM"/>
    </source>
</evidence>
<dbReference type="Pfam" id="PF05402">
    <property type="entry name" value="PqqD"/>
    <property type="match status" value="1"/>
</dbReference>
<dbReference type="Proteomes" id="UP000029723">
    <property type="component" value="Unassembled WGS sequence"/>
</dbReference>
<dbReference type="RefSeq" id="WP_036926287.1">
    <property type="nucleotide sequence ID" value="NZ_JRPQ01000059.1"/>
</dbReference>
<gene>
    <name evidence="1" type="ORF">HMPREF9304_02990</name>
</gene>
<dbReference type="OrthoDB" id="9795908at2"/>